<evidence type="ECO:0000313" key="1">
    <source>
        <dbReference type="EMBL" id="CAG7629551.1"/>
    </source>
</evidence>
<keyword evidence="2" id="KW-1185">Reference proteome</keyword>
<comment type="caution">
    <text evidence="1">The sequence shown here is derived from an EMBL/GenBank/DDBJ whole genome shotgun (WGS) entry which is preliminary data.</text>
</comment>
<protein>
    <submittedName>
        <fullName evidence="1">Uncharacterized protein</fullName>
    </submittedName>
</protein>
<dbReference type="AlphaFoldDB" id="A0A8J2NKN9"/>
<proteinExistence type="predicted"/>
<sequence length="66" mass="7630">MTKVEIWFLPCYHRKDTRTTVGKYRIGTDRKQFRLSQLVTGLSARGCFIHQQSVGLAESPDYLIVI</sequence>
<dbReference type="Proteomes" id="UP000708208">
    <property type="component" value="Unassembled WGS sequence"/>
</dbReference>
<gene>
    <name evidence="1" type="ORF">AFUS01_LOCUS55</name>
</gene>
<name>A0A8J2NKN9_9HEXA</name>
<accession>A0A8J2NKN9</accession>
<reference evidence="1" key="1">
    <citation type="submission" date="2021-06" db="EMBL/GenBank/DDBJ databases">
        <authorList>
            <person name="Hodson N. C."/>
            <person name="Mongue J. A."/>
            <person name="Jaron S. K."/>
        </authorList>
    </citation>
    <scope>NUCLEOTIDE SEQUENCE</scope>
</reference>
<organism evidence="1 2">
    <name type="scientific">Allacma fusca</name>
    <dbReference type="NCBI Taxonomy" id="39272"/>
    <lineage>
        <taxon>Eukaryota</taxon>
        <taxon>Metazoa</taxon>
        <taxon>Ecdysozoa</taxon>
        <taxon>Arthropoda</taxon>
        <taxon>Hexapoda</taxon>
        <taxon>Collembola</taxon>
        <taxon>Symphypleona</taxon>
        <taxon>Sminthuridae</taxon>
        <taxon>Allacma</taxon>
    </lineage>
</organism>
<evidence type="ECO:0000313" key="2">
    <source>
        <dbReference type="Proteomes" id="UP000708208"/>
    </source>
</evidence>
<dbReference type="EMBL" id="CAJVCH010000002">
    <property type="protein sequence ID" value="CAG7629551.1"/>
    <property type="molecule type" value="Genomic_DNA"/>
</dbReference>